<dbReference type="SUPFAM" id="SSF141371">
    <property type="entry name" value="PilZ domain-like"/>
    <property type="match status" value="1"/>
</dbReference>
<evidence type="ECO:0000259" key="1">
    <source>
        <dbReference type="Pfam" id="PF07238"/>
    </source>
</evidence>
<gene>
    <name evidence="2" type="ORF">BFC18_17660</name>
</gene>
<organism evidence="2 3">
    <name type="scientific">Alteromonas confluentis</name>
    <dbReference type="NCBI Taxonomy" id="1656094"/>
    <lineage>
        <taxon>Bacteria</taxon>
        <taxon>Pseudomonadati</taxon>
        <taxon>Pseudomonadota</taxon>
        <taxon>Gammaproteobacteria</taxon>
        <taxon>Alteromonadales</taxon>
        <taxon>Alteromonadaceae</taxon>
        <taxon>Alteromonas/Salinimonas group</taxon>
        <taxon>Alteromonas</taxon>
    </lineage>
</organism>
<sequence length="134" mass="14972">MDKRQFQRVDLKVPGELSLHGNSIPVTIEDVSLQGLRLSAAEAMLEMLPFDSYDPYTVMFKANPDSPLITLYLQQLYRQSQGNSDLIFIGCKVDHVEVECLAELRTLINLNSGDPGLSEQDLNALIDAVYKKDA</sequence>
<protein>
    <recommendedName>
        <fullName evidence="1">PilZ domain-containing protein</fullName>
    </recommendedName>
</protein>
<dbReference type="Proteomes" id="UP000175691">
    <property type="component" value="Unassembled WGS sequence"/>
</dbReference>
<feature type="domain" description="PilZ" evidence="1">
    <location>
        <begin position="2"/>
        <end position="108"/>
    </location>
</feature>
<comment type="caution">
    <text evidence="2">The sequence shown here is derived from an EMBL/GenBank/DDBJ whole genome shotgun (WGS) entry which is preliminary data.</text>
</comment>
<name>A0A1E7Z7M5_9ALTE</name>
<reference evidence="2 3" key="1">
    <citation type="submission" date="2016-08" db="EMBL/GenBank/DDBJ databases">
        <authorList>
            <person name="Seilhamer J.J."/>
        </authorList>
    </citation>
    <scope>NUCLEOTIDE SEQUENCE [LARGE SCALE GENOMIC DNA]</scope>
    <source>
        <strain evidence="2 3">KCTC 42603</strain>
    </source>
</reference>
<dbReference type="Gene3D" id="2.40.10.220">
    <property type="entry name" value="predicted glycosyltransferase like domains"/>
    <property type="match status" value="1"/>
</dbReference>
<accession>A0A1E7Z7M5</accession>
<evidence type="ECO:0000313" key="2">
    <source>
        <dbReference type="EMBL" id="OFC69549.1"/>
    </source>
</evidence>
<dbReference type="Pfam" id="PF07238">
    <property type="entry name" value="PilZ"/>
    <property type="match status" value="1"/>
</dbReference>
<dbReference type="OrthoDB" id="5298508at2"/>
<evidence type="ECO:0000313" key="3">
    <source>
        <dbReference type="Proteomes" id="UP000175691"/>
    </source>
</evidence>
<keyword evidence="3" id="KW-1185">Reference proteome</keyword>
<dbReference type="GO" id="GO:0035438">
    <property type="term" value="F:cyclic-di-GMP binding"/>
    <property type="evidence" value="ECO:0007669"/>
    <property type="project" value="InterPro"/>
</dbReference>
<proteinExistence type="predicted"/>
<dbReference type="InterPro" id="IPR009875">
    <property type="entry name" value="PilZ_domain"/>
</dbReference>
<dbReference type="STRING" id="1656094.BFC18_17660"/>
<dbReference type="AlphaFoldDB" id="A0A1E7Z7M5"/>
<dbReference type="RefSeq" id="WP_070126690.1">
    <property type="nucleotide sequence ID" value="NZ_MDHN01000039.1"/>
</dbReference>
<dbReference type="EMBL" id="MDHN01000039">
    <property type="protein sequence ID" value="OFC69549.1"/>
    <property type="molecule type" value="Genomic_DNA"/>
</dbReference>